<keyword evidence="3" id="KW-0812">Transmembrane</keyword>
<evidence type="ECO:0000256" key="1">
    <source>
        <dbReference type="SAM" id="Coils"/>
    </source>
</evidence>
<gene>
    <name evidence="4" type="ORF">FE257_007202</name>
</gene>
<keyword evidence="3" id="KW-1133">Transmembrane helix</keyword>
<evidence type="ECO:0000313" key="4">
    <source>
        <dbReference type="EMBL" id="KAF9889493.1"/>
    </source>
</evidence>
<reference evidence="4" key="2">
    <citation type="submission" date="2020-02" db="EMBL/GenBank/DDBJ databases">
        <authorList>
            <person name="Gilchrist C.L.M."/>
            <person name="Chooi Y.-H."/>
        </authorList>
    </citation>
    <scope>NUCLEOTIDE SEQUENCE</scope>
    <source>
        <strain evidence="4">MST-FP2251</strain>
    </source>
</reference>
<proteinExistence type="predicted"/>
<sequence length="404" mass="45321">MELHLSPSRQLSTTFPLTHGSAAAASQIISPPNPDKPLAVNPGVDARNGGDGGGHVNPTNTPREEHHHRHLPVFDGARLDPTKLRTRHKHKHSKSREVHFPRIMNPITSSTGARALLPTWSGGREKEEDTDDGLLRPVTRETTRSRWGSDSTVGYGHRMSGQQKIWNKFLRSALSFIGTLATDITRRLDYTYYNLLEKIAALNTTVSSFQELADSTSTLFADFERETASLEQDVRKQIGELREFQPQIQRIESFEERMRVGRARASALSGKLEAMRAEIDHWEKREVEYQTRINRRLRLFWAVAIGGILTVVVALAIQNWSSQLDSGVTAEAAPLGNGSSHKFLRDTESWEHILPSGRFKGETPMDEHISDLRISSPMYTSTSPGRAAEPKPTEQDPLRLLDEL</sequence>
<protein>
    <submittedName>
        <fullName evidence="4">Uncharacterized protein</fullName>
    </submittedName>
</protein>
<feature type="region of interest" description="Disordered" evidence="2">
    <location>
        <begin position="23"/>
        <end position="69"/>
    </location>
</feature>
<name>A0AAD4CNI3_ASPNN</name>
<dbReference type="Proteomes" id="UP001194746">
    <property type="component" value="Unassembled WGS sequence"/>
</dbReference>
<evidence type="ECO:0000313" key="5">
    <source>
        <dbReference type="Proteomes" id="UP001194746"/>
    </source>
</evidence>
<feature type="transmembrane region" description="Helical" evidence="3">
    <location>
        <begin position="299"/>
        <end position="317"/>
    </location>
</feature>
<comment type="caution">
    <text evidence="4">The sequence shown here is derived from an EMBL/GenBank/DDBJ whole genome shotgun (WGS) entry which is preliminary data.</text>
</comment>
<feature type="region of interest" description="Disordered" evidence="2">
    <location>
        <begin position="375"/>
        <end position="404"/>
    </location>
</feature>
<evidence type="ECO:0000256" key="2">
    <source>
        <dbReference type="SAM" id="MobiDB-lite"/>
    </source>
</evidence>
<dbReference type="EMBL" id="VCAU01000035">
    <property type="protein sequence ID" value="KAF9889493.1"/>
    <property type="molecule type" value="Genomic_DNA"/>
</dbReference>
<feature type="coiled-coil region" evidence="1">
    <location>
        <begin position="265"/>
        <end position="292"/>
    </location>
</feature>
<organism evidence="4 5">
    <name type="scientific">Aspergillus nanangensis</name>
    <dbReference type="NCBI Taxonomy" id="2582783"/>
    <lineage>
        <taxon>Eukaryota</taxon>
        <taxon>Fungi</taxon>
        <taxon>Dikarya</taxon>
        <taxon>Ascomycota</taxon>
        <taxon>Pezizomycotina</taxon>
        <taxon>Eurotiomycetes</taxon>
        <taxon>Eurotiomycetidae</taxon>
        <taxon>Eurotiales</taxon>
        <taxon>Aspergillaceae</taxon>
        <taxon>Aspergillus</taxon>
        <taxon>Aspergillus subgen. Circumdati</taxon>
    </lineage>
</organism>
<evidence type="ECO:0000256" key="3">
    <source>
        <dbReference type="SAM" id="Phobius"/>
    </source>
</evidence>
<dbReference type="AlphaFoldDB" id="A0AAD4CNI3"/>
<keyword evidence="3" id="KW-0472">Membrane</keyword>
<keyword evidence="1" id="KW-0175">Coiled coil</keyword>
<keyword evidence="5" id="KW-1185">Reference proteome</keyword>
<feature type="compositionally biased region" description="Basic and acidic residues" evidence="2">
    <location>
        <begin position="388"/>
        <end position="404"/>
    </location>
</feature>
<reference evidence="4" key="1">
    <citation type="journal article" date="2019" name="Beilstein J. Org. Chem.">
        <title>Nanangenines: drimane sesquiterpenoids as the dominant metabolite cohort of a novel Australian fungus, Aspergillus nanangensis.</title>
        <authorList>
            <person name="Lacey H.J."/>
            <person name="Gilchrist C.L.M."/>
            <person name="Crombie A."/>
            <person name="Kalaitzis J.A."/>
            <person name="Vuong D."/>
            <person name="Rutledge P.J."/>
            <person name="Turner P."/>
            <person name="Pitt J.I."/>
            <person name="Lacey E."/>
            <person name="Chooi Y.H."/>
            <person name="Piggott A.M."/>
        </authorList>
    </citation>
    <scope>NUCLEOTIDE SEQUENCE</scope>
    <source>
        <strain evidence="4">MST-FP2251</strain>
    </source>
</reference>
<accession>A0AAD4CNI3</accession>